<name>A0A1V6C4R4_UNCT6</name>
<evidence type="ECO:0000256" key="1">
    <source>
        <dbReference type="SAM" id="Phobius"/>
    </source>
</evidence>
<keyword evidence="1" id="KW-0472">Membrane</keyword>
<protein>
    <recommendedName>
        <fullName evidence="3">DUF1614 domain-containing protein</fullName>
    </recommendedName>
</protein>
<proteinExistence type="predicted"/>
<sequence length="217" mass="23164">MIFLFPLSLLLFFLFFLILIFLLFVIIPIQAVRIAFEKLGLSPAAAFFVLLASLIGSFINIPLAVKTNAGFVSAFSYFSGFLYEAPEQAQVIALNLGGALIPICLCFYLFRKAPALPTIFATIISTTICYKLAVVVPGVGVTLPAFIPPIVSVLLAFLFSRDNKIPVAYISGVLGVLIGADLLNLPNLGNFQGMMSIGGAGVYDGIFLVGIFSALLA</sequence>
<organism evidence="2">
    <name type="scientific">candidate division TA06 bacterium ADurb.Bin131</name>
    <dbReference type="NCBI Taxonomy" id="1852827"/>
    <lineage>
        <taxon>Bacteria</taxon>
        <taxon>Bacteria division TA06</taxon>
    </lineage>
</organism>
<dbReference type="Proteomes" id="UP000485562">
    <property type="component" value="Unassembled WGS sequence"/>
</dbReference>
<evidence type="ECO:0008006" key="3">
    <source>
        <dbReference type="Google" id="ProtNLM"/>
    </source>
</evidence>
<feature type="transmembrane region" description="Helical" evidence="1">
    <location>
        <begin position="166"/>
        <end position="185"/>
    </location>
</feature>
<feature type="transmembrane region" description="Helical" evidence="1">
    <location>
        <begin position="139"/>
        <end position="159"/>
    </location>
</feature>
<keyword evidence="1" id="KW-0812">Transmembrane</keyword>
<dbReference type="InterPro" id="IPR011672">
    <property type="entry name" value="DUF1614"/>
</dbReference>
<accession>A0A1V6C4R4</accession>
<comment type="caution">
    <text evidence="2">The sequence shown here is derived from an EMBL/GenBank/DDBJ whole genome shotgun (WGS) entry which is preliminary data.</text>
</comment>
<feature type="transmembrane region" description="Helical" evidence="1">
    <location>
        <begin position="115"/>
        <end position="133"/>
    </location>
</feature>
<dbReference type="Pfam" id="PF07758">
    <property type="entry name" value="DUF1614"/>
    <property type="match status" value="1"/>
</dbReference>
<keyword evidence="1" id="KW-1133">Transmembrane helix</keyword>
<reference evidence="2" key="1">
    <citation type="submission" date="2017-02" db="EMBL/GenBank/DDBJ databases">
        <title>Delving into the versatile metabolic prowess of the omnipresent phylum Bacteroidetes.</title>
        <authorList>
            <person name="Nobu M.K."/>
            <person name="Mei R."/>
            <person name="Narihiro T."/>
            <person name="Kuroda K."/>
            <person name="Liu W.-T."/>
        </authorList>
    </citation>
    <scope>NUCLEOTIDE SEQUENCE</scope>
    <source>
        <strain evidence="2">ADurb.Bin131</strain>
    </source>
</reference>
<dbReference type="EMBL" id="MWDQ01000147">
    <property type="protein sequence ID" value="OQB71912.1"/>
    <property type="molecule type" value="Genomic_DNA"/>
</dbReference>
<feature type="transmembrane region" description="Helical" evidence="1">
    <location>
        <begin position="197"/>
        <end position="216"/>
    </location>
</feature>
<evidence type="ECO:0000313" key="2">
    <source>
        <dbReference type="EMBL" id="OQB71912.1"/>
    </source>
</evidence>
<feature type="transmembrane region" description="Helical" evidence="1">
    <location>
        <begin position="91"/>
        <end position="110"/>
    </location>
</feature>
<feature type="transmembrane region" description="Helical" evidence="1">
    <location>
        <begin position="41"/>
        <end position="61"/>
    </location>
</feature>
<dbReference type="AlphaFoldDB" id="A0A1V6C4R4"/>
<gene>
    <name evidence="2" type="ORF">BWX89_01579</name>
</gene>